<proteinExistence type="inferred from homology"/>
<dbReference type="Pfam" id="PF08240">
    <property type="entry name" value="ADH_N"/>
    <property type="match status" value="1"/>
</dbReference>
<keyword evidence="3" id="KW-0560">Oxidoreductase</keyword>
<dbReference type="Proteomes" id="UP000265882">
    <property type="component" value="Unassembled WGS sequence"/>
</dbReference>
<comment type="similarity">
    <text evidence="4">Belongs to the zinc-containing alcohol dehydrogenase family.</text>
</comment>
<comment type="cofactor">
    <cofactor evidence="4">
        <name>Zn(2+)</name>
        <dbReference type="ChEBI" id="CHEBI:29105"/>
    </cofactor>
</comment>
<evidence type="ECO:0000256" key="3">
    <source>
        <dbReference type="ARBA" id="ARBA00023002"/>
    </source>
</evidence>
<dbReference type="GO" id="GO:0016491">
    <property type="term" value="F:oxidoreductase activity"/>
    <property type="evidence" value="ECO:0007669"/>
    <property type="project" value="UniProtKB-KW"/>
</dbReference>
<keyword evidence="2 4" id="KW-0862">Zinc</keyword>
<evidence type="ECO:0000313" key="7">
    <source>
        <dbReference type="EMBL" id="RJP23528.1"/>
    </source>
</evidence>
<comment type="caution">
    <text evidence="7">The sequence shown here is derived from an EMBL/GenBank/DDBJ whole genome shotgun (WGS) entry which is preliminary data.</text>
</comment>
<dbReference type="InterPro" id="IPR013154">
    <property type="entry name" value="ADH-like_N"/>
</dbReference>
<evidence type="ECO:0000259" key="5">
    <source>
        <dbReference type="Pfam" id="PF00107"/>
    </source>
</evidence>
<dbReference type="EMBL" id="QZKU01000045">
    <property type="protein sequence ID" value="RJP23528.1"/>
    <property type="molecule type" value="Genomic_DNA"/>
</dbReference>
<dbReference type="PANTHER" id="PTHR43401:SF2">
    <property type="entry name" value="L-THREONINE 3-DEHYDROGENASE"/>
    <property type="match status" value="1"/>
</dbReference>
<evidence type="ECO:0008006" key="9">
    <source>
        <dbReference type="Google" id="ProtNLM"/>
    </source>
</evidence>
<keyword evidence="1 4" id="KW-0479">Metal-binding</keyword>
<dbReference type="InterPro" id="IPR036291">
    <property type="entry name" value="NAD(P)-bd_dom_sf"/>
</dbReference>
<dbReference type="Pfam" id="PF00107">
    <property type="entry name" value="ADH_zinc_N"/>
    <property type="match status" value="1"/>
</dbReference>
<evidence type="ECO:0000256" key="2">
    <source>
        <dbReference type="ARBA" id="ARBA00022833"/>
    </source>
</evidence>
<sequence length="332" mass="36261">MKIAAYIDKGIMEIKEIPVPKPNDDELLVKVSYCGICGSDIHQVQYGMEEPGDLMMGHEITGIIAEVGRNVQGWNEGDRAIVSRVWRCGACWYCHNHLPQLCPNKHATSNGGYAEYLTCTPEHLFPIPNEVSLEAASLWNPMTNSIHGVQLSRLKMADFAIVLGAGPIGLFTIAAARRAGAFPVIAAEIQPKRAEAARKLGAHAVLNPLEDNLLQACQHVQEYGADLVYDCAGGAETLQEAIQLVRCGGQVILLGIHMEFFSFSSILWVMKEVDVQAAFGTTNQIPIVIEMLRDGAVNANDVVSNIISLDDLPVMMKKLFGQNDEIKVLVQP</sequence>
<dbReference type="PANTHER" id="PTHR43401">
    <property type="entry name" value="L-THREONINE 3-DEHYDROGENASE"/>
    <property type="match status" value="1"/>
</dbReference>
<evidence type="ECO:0000256" key="4">
    <source>
        <dbReference type="RuleBase" id="RU361277"/>
    </source>
</evidence>
<dbReference type="SUPFAM" id="SSF51735">
    <property type="entry name" value="NAD(P)-binding Rossmann-fold domains"/>
    <property type="match status" value="1"/>
</dbReference>
<reference evidence="7 8" key="1">
    <citation type="journal article" date="2017" name="ISME J.">
        <title>Energy and carbon metabolisms in a deep terrestrial subsurface fluid microbial community.</title>
        <authorList>
            <person name="Momper L."/>
            <person name="Jungbluth S.P."/>
            <person name="Lee M.D."/>
            <person name="Amend J.P."/>
        </authorList>
    </citation>
    <scope>NUCLEOTIDE SEQUENCE [LARGE SCALE GENOMIC DNA]</scope>
    <source>
        <strain evidence="7">SURF_5</strain>
    </source>
</reference>
<dbReference type="InterPro" id="IPR011032">
    <property type="entry name" value="GroES-like_sf"/>
</dbReference>
<feature type="domain" description="Alcohol dehydrogenase-like C-terminal" evidence="5">
    <location>
        <begin position="167"/>
        <end position="292"/>
    </location>
</feature>
<dbReference type="InterPro" id="IPR013149">
    <property type="entry name" value="ADH-like_C"/>
</dbReference>
<feature type="domain" description="Alcohol dehydrogenase-like N-terminal" evidence="6">
    <location>
        <begin position="24"/>
        <end position="128"/>
    </location>
</feature>
<evidence type="ECO:0000313" key="8">
    <source>
        <dbReference type="Proteomes" id="UP000265882"/>
    </source>
</evidence>
<dbReference type="Gene3D" id="3.90.180.10">
    <property type="entry name" value="Medium-chain alcohol dehydrogenases, catalytic domain"/>
    <property type="match status" value="1"/>
</dbReference>
<dbReference type="InterPro" id="IPR050129">
    <property type="entry name" value="Zn_alcohol_dh"/>
</dbReference>
<gene>
    <name evidence="7" type="ORF">C4520_06120</name>
</gene>
<dbReference type="SUPFAM" id="SSF50129">
    <property type="entry name" value="GroES-like"/>
    <property type="match status" value="1"/>
</dbReference>
<accession>A0A3A4NSI5</accession>
<dbReference type="Gene3D" id="3.40.50.720">
    <property type="entry name" value="NAD(P)-binding Rossmann-like Domain"/>
    <property type="match status" value="1"/>
</dbReference>
<evidence type="ECO:0000259" key="6">
    <source>
        <dbReference type="Pfam" id="PF08240"/>
    </source>
</evidence>
<dbReference type="GO" id="GO:0008270">
    <property type="term" value="F:zinc ion binding"/>
    <property type="evidence" value="ECO:0007669"/>
    <property type="project" value="InterPro"/>
</dbReference>
<protein>
    <recommendedName>
        <fullName evidence="9">Enoyl reductase (ER) domain-containing protein</fullName>
    </recommendedName>
</protein>
<name>A0A3A4NSI5_ABYX5</name>
<dbReference type="InterPro" id="IPR002328">
    <property type="entry name" value="ADH_Zn_CS"/>
</dbReference>
<dbReference type="PROSITE" id="PS00059">
    <property type="entry name" value="ADH_ZINC"/>
    <property type="match status" value="1"/>
</dbReference>
<organism evidence="7 8">
    <name type="scientific">Abyssobacteria bacterium (strain SURF_5)</name>
    <dbReference type="NCBI Taxonomy" id="2093360"/>
    <lineage>
        <taxon>Bacteria</taxon>
        <taxon>Pseudomonadati</taxon>
        <taxon>Candidatus Hydrogenedentota</taxon>
        <taxon>Candidatus Abyssobacteria</taxon>
    </lineage>
</organism>
<evidence type="ECO:0000256" key="1">
    <source>
        <dbReference type="ARBA" id="ARBA00022723"/>
    </source>
</evidence>
<dbReference type="AlphaFoldDB" id="A0A3A4NSI5"/>